<dbReference type="Proteomes" id="UP000626148">
    <property type="component" value="Unassembled WGS sequence"/>
</dbReference>
<dbReference type="AlphaFoldDB" id="A0A918KHN5"/>
<name>A0A918KHN5_9GAMM</name>
<feature type="transmembrane region" description="Helical" evidence="1">
    <location>
        <begin position="82"/>
        <end position="107"/>
    </location>
</feature>
<proteinExistence type="predicted"/>
<evidence type="ECO:0000313" key="3">
    <source>
        <dbReference type="Proteomes" id="UP000626148"/>
    </source>
</evidence>
<keyword evidence="3" id="KW-1185">Reference proteome</keyword>
<dbReference type="InterPro" id="IPR051311">
    <property type="entry name" value="DedA_domain"/>
</dbReference>
<protein>
    <submittedName>
        <fullName evidence="2">Membrane protein</fullName>
    </submittedName>
</protein>
<accession>A0A918KHN5</accession>
<evidence type="ECO:0000313" key="2">
    <source>
        <dbReference type="EMBL" id="GGX64284.1"/>
    </source>
</evidence>
<dbReference type="GO" id="GO:0005886">
    <property type="term" value="C:plasma membrane"/>
    <property type="evidence" value="ECO:0007669"/>
    <property type="project" value="UniProtKB-ARBA"/>
</dbReference>
<feature type="transmembrane region" description="Helical" evidence="1">
    <location>
        <begin position="37"/>
        <end position="61"/>
    </location>
</feature>
<dbReference type="PANTHER" id="PTHR42709:SF4">
    <property type="entry name" value="INNER MEMBRANE PROTEIN YQAA"/>
    <property type="match status" value="1"/>
</dbReference>
<keyword evidence="1" id="KW-0812">Transmembrane</keyword>
<dbReference type="PANTHER" id="PTHR42709">
    <property type="entry name" value="ALKALINE PHOSPHATASE LIKE PROTEIN"/>
    <property type="match status" value="1"/>
</dbReference>
<sequence length="137" mass="15323">MSALILFSVAFVSATLWPLGSEVLYAGLVHQTPERLGLYWSVATFGNTLGALLMLVIARWLSERVAERASQRFVPDERARKLLDRFGAPLLFFAWLPVVGDLLPVAAGWLRLRLWWCSVWIAIGKGARFALLTLLLV</sequence>
<evidence type="ECO:0000256" key="1">
    <source>
        <dbReference type="SAM" id="Phobius"/>
    </source>
</evidence>
<comment type="caution">
    <text evidence="2">The sequence shown here is derived from an EMBL/GenBank/DDBJ whole genome shotgun (WGS) entry which is preliminary data.</text>
</comment>
<keyword evidence="1" id="KW-0472">Membrane</keyword>
<gene>
    <name evidence="2" type="ORF">GCM10007392_35000</name>
</gene>
<dbReference type="EMBL" id="BMXR01000009">
    <property type="protein sequence ID" value="GGX64284.1"/>
    <property type="molecule type" value="Genomic_DNA"/>
</dbReference>
<keyword evidence="1" id="KW-1133">Transmembrane helix</keyword>
<dbReference type="RefSeq" id="WP_229805417.1">
    <property type="nucleotide sequence ID" value="NZ_BMXR01000009.1"/>
</dbReference>
<feature type="transmembrane region" description="Helical" evidence="1">
    <location>
        <begin position="113"/>
        <end position="136"/>
    </location>
</feature>
<reference evidence="2" key="1">
    <citation type="journal article" date="2014" name="Int. J. Syst. Evol. Microbiol.">
        <title>Complete genome sequence of Corynebacterium casei LMG S-19264T (=DSM 44701T), isolated from a smear-ripened cheese.</title>
        <authorList>
            <consortium name="US DOE Joint Genome Institute (JGI-PGF)"/>
            <person name="Walter F."/>
            <person name="Albersmeier A."/>
            <person name="Kalinowski J."/>
            <person name="Ruckert C."/>
        </authorList>
    </citation>
    <scope>NUCLEOTIDE SEQUENCE</scope>
    <source>
        <strain evidence="2">KCTC 22169</strain>
    </source>
</reference>
<organism evidence="2 3">
    <name type="scientific">Saccharospirillum salsuginis</name>
    <dbReference type="NCBI Taxonomy" id="418750"/>
    <lineage>
        <taxon>Bacteria</taxon>
        <taxon>Pseudomonadati</taxon>
        <taxon>Pseudomonadota</taxon>
        <taxon>Gammaproteobacteria</taxon>
        <taxon>Oceanospirillales</taxon>
        <taxon>Saccharospirillaceae</taxon>
        <taxon>Saccharospirillum</taxon>
    </lineage>
</organism>
<reference evidence="2" key="2">
    <citation type="submission" date="2020-09" db="EMBL/GenBank/DDBJ databases">
        <authorList>
            <person name="Sun Q."/>
            <person name="Kim S."/>
        </authorList>
    </citation>
    <scope>NUCLEOTIDE SEQUENCE</scope>
    <source>
        <strain evidence="2">KCTC 22169</strain>
    </source>
</reference>